<evidence type="ECO:0000313" key="3">
    <source>
        <dbReference type="EMBL" id="RJF81583.1"/>
    </source>
</evidence>
<dbReference type="RefSeq" id="WP_119831677.1">
    <property type="nucleotide sequence ID" value="NZ_QYUL01000002.1"/>
</dbReference>
<organism evidence="3 4">
    <name type="scientific">Azospirillum cavernae</name>
    <dbReference type="NCBI Taxonomy" id="2320860"/>
    <lineage>
        <taxon>Bacteria</taxon>
        <taxon>Pseudomonadati</taxon>
        <taxon>Pseudomonadota</taxon>
        <taxon>Alphaproteobacteria</taxon>
        <taxon>Rhodospirillales</taxon>
        <taxon>Azospirillaceae</taxon>
        <taxon>Azospirillum</taxon>
    </lineage>
</organism>
<dbReference type="Pfam" id="PF07813">
    <property type="entry name" value="LTXXQ"/>
    <property type="match status" value="1"/>
</dbReference>
<protein>
    <recommendedName>
        <fullName evidence="5">LTXXQ motif family protein</fullName>
    </recommendedName>
</protein>
<proteinExistence type="predicted"/>
<dbReference type="AlphaFoldDB" id="A0A418VWQ9"/>
<gene>
    <name evidence="3" type="ORF">D3877_15715</name>
</gene>
<dbReference type="InterPro" id="IPR012899">
    <property type="entry name" value="LTXXQ"/>
</dbReference>
<feature type="chain" id="PRO_5019377457" description="LTXXQ motif family protein" evidence="2">
    <location>
        <begin position="24"/>
        <end position="185"/>
    </location>
</feature>
<reference evidence="3 4" key="1">
    <citation type="submission" date="2018-09" db="EMBL/GenBank/DDBJ databases">
        <authorList>
            <person name="Zhu H."/>
        </authorList>
    </citation>
    <scope>NUCLEOTIDE SEQUENCE [LARGE SCALE GENOMIC DNA]</scope>
    <source>
        <strain evidence="3 4">K2W22B-5</strain>
    </source>
</reference>
<dbReference type="OrthoDB" id="7060764at2"/>
<name>A0A418VWQ9_9PROT</name>
<evidence type="ECO:0000256" key="2">
    <source>
        <dbReference type="SAM" id="SignalP"/>
    </source>
</evidence>
<dbReference type="GO" id="GO:0042597">
    <property type="term" value="C:periplasmic space"/>
    <property type="evidence" value="ECO:0007669"/>
    <property type="project" value="InterPro"/>
</dbReference>
<dbReference type="Proteomes" id="UP000283458">
    <property type="component" value="Unassembled WGS sequence"/>
</dbReference>
<dbReference type="EMBL" id="QYUL01000002">
    <property type="protein sequence ID" value="RJF81583.1"/>
    <property type="molecule type" value="Genomic_DNA"/>
</dbReference>
<evidence type="ECO:0000256" key="1">
    <source>
        <dbReference type="SAM" id="MobiDB-lite"/>
    </source>
</evidence>
<comment type="caution">
    <text evidence="3">The sequence shown here is derived from an EMBL/GenBank/DDBJ whole genome shotgun (WGS) entry which is preliminary data.</text>
</comment>
<feature type="compositionally biased region" description="Gly residues" evidence="1">
    <location>
        <begin position="152"/>
        <end position="165"/>
    </location>
</feature>
<sequence>MKRALLTSAVLIAGLGLALPVFAQPDRAPGMGGPGQGPDRHFGRMCEDQDAHLAGKLAFAEKKLRITDAQRPAWTKFADAARASLKPTQDLCAKMKDQPMPTALPQRLERMETMMQTHLQQIQGVRPALIDLYAQLTPDQQKTADSLLPHRGGPGMGGMGGGMGHGPRHDGERGPGPGGKPQDVK</sequence>
<evidence type="ECO:0008006" key="5">
    <source>
        <dbReference type="Google" id="ProtNLM"/>
    </source>
</evidence>
<evidence type="ECO:0000313" key="4">
    <source>
        <dbReference type="Proteomes" id="UP000283458"/>
    </source>
</evidence>
<accession>A0A418VWQ9</accession>
<keyword evidence="2" id="KW-0732">Signal</keyword>
<keyword evidence="4" id="KW-1185">Reference proteome</keyword>
<feature type="region of interest" description="Disordered" evidence="1">
    <location>
        <begin position="144"/>
        <end position="185"/>
    </location>
</feature>
<feature type="signal peptide" evidence="2">
    <location>
        <begin position="1"/>
        <end position="23"/>
    </location>
</feature>